<dbReference type="HAMAP" id="MF_01961">
    <property type="entry name" value="Catal_peroxid"/>
    <property type="match status" value="1"/>
</dbReference>
<evidence type="ECO:0000256" key="5">
    <source>
        <dbReference type="ARBA" id="ARBA00023004"/>
    </source>
</evidence>
<keyword evidence="5 12" id="KW-0408">Iron</keyword>
<evidence type="ECO:0000256" key="7">
    <source>
        <dbReference type="ARBA" id="ARBA00049145"/>
    </source>
</evidence>
<feature type="domain" description="Plant heme peroxidase family profile" evidence="14">
    <location>
        <begin position="170"/>
        <end position="467"/>
    </location>
</feature>
<feature type="binding site" description="axial binding residue" evidence="12">
    <location>
        <position position="299"/>
    </location>
    <ligand>
        <name>heme b</name>
        <dbReference type="ChEBI" id="CHEBI:60344"/>
    </ligand>
    <ligandPart>
        <name>Fe</name>
        <dbReference type="ChEBI" id="CHEBI:18248"/>
    </ligandPart>
</feature>
<evidence type="ECO:0000313" key="15">
    <source>
        <dbReference type="EMBL" id="EED36212.1"/>
    </source>
</evidence>
<keyword evidence="4 12" id="KW-0560">Oxidoreductase</keyword>
<dbReference type="Proteomes" id="UP000004699">
    <property type="component" value="Unassembled WGS sequence"/>
</dbReference>
<evidence type="ECO:0000256" key="11">
    <source>
        <dbReference type="ARBA" id="ARBA00074141"/>
    </source>
</evidence>
<keyword evidence="16" id="KW-1185">Reference proteome</keyword>
<dbReference type="FunFam" id="1.10.420.10:FF:000002">
    <property type="entry name" value="Catalase-peroxidase"/>
    <property type="match status" value="1"/>
</dbReference>
<proteinExistence type="inferred from homology"/>
<protein>
    <recommendedName>
        <fullName evidence="11 12">Catalase-peroxidase</fullName>
        <shortName evidence="12">CP</shortName>
        <ecNumber evidence="10 12">1.11.1.21</ecNumber>
    </recommendedName>
    <alternativeName>
        <fullName evidence="12">Peroxidase/catalase</fullName>
    </alternativeName>
</protein>
<comment type="function">
    <text evidence="12">Bifunctional enzyme with both catalase and broad-spectrum peroxidase activity.</text>
</comment>
<feature type="cross-link" description="Tryptophyl-tyrosyl-methioninium (Tyr-Met) (with Trp-136)" evidence="12">
    <location>
        <begin position="258"/>
        <end position="284"/>
    </location>
</feature>
<evidence type="ECO:0000313" key="16">
    <source>
        <dbReference type="Proteomes" id="UP000004699"/>
    </source>
</evidence>
<dbReference type="EMBL" id="DS999411">
    <property type="protein sequence ID" value="EED36212.1"/>
    <property type="molecule type" value="Genomic_DNA"/>
</dbReference>
<name>B8KRW3_9GAMM</name>
<keyword evidence="1 12" id="KW-0575">Peroxidase</keyword>
<dbReference type="Gene3D" id="1.10.520.10">
    <property type="match status" value="2"/>
</dbReference>
<dbReference type="CDD" id="cd08200">
    <property type="entry name" value="catalase_peroxidase_2"/>
    <property type="match status" value="1"/>
</dbReference>
<dbReference type="Gene3D" id="1.10.420.10">
    <property type="entry name" value="Peroxidase, domain 2"/>
    <property type="match status" value="2"/>
</dbReference>
<dbReference type="PANTHER" id="PTHR30555:SF0">
    <property type="entry name" value="CATALASE-PEROXIDASE"/>
    <property type="match status" value="1"/>
</dbReference>
<organism evidence="15 16">
    <name type="scientific">Luminiphilus syltensis NOR5-1B</name>
    <dbReference type="NCBI Taxonomy" id="565045"/>
    <lineage>
        <taxon>Bacteria</taxon>
        <taxon>Pseudomonadati</taxon>
        <taxon>Pseudomonadota</taxon>
        <taxon>Gammaproteobacteria</taxon>
        <taxon>Cellvibrionales</taxon>
        <taxon>Halieaceae</taxon>
        <taxon>Luminiphilus</taxon>
    </lineage>
</organism>
<evidence type="ECO:0000256" key="6">
    <source>
        <dbReference type="ARBA" id="ARBA00023324"/>
    </source>
</evidence>
<comment type="catalytic activity">
    <reaction evidence="8 12 13">
        <text>H2O2 + AH2 = A + 2 H2O</text>
        <dbReference type="Rhea" id="RHEA:30275"/>
        <dbReference type="ChEBI" id="CHEBI:13193"/>
        <dbReference type="ChEBI" id="CHEBI:15377"/>
        <dbReference type="ChEBI" id="CHEBI:16240"/>
        <dbReference type="ChEBI" id="CHEBI:17499"/>
        <dbReference type="EC" id="1.11.1.21"/>
    </reaction>
</comment>
<comment type="PTM">
    <text evidence="12">Formation of the three residue Trp-Tyr-Met cross-link is important for the catalase, but not the peroxidase activity of the enzyme.</text>
</comment>
<dbReference type="NCBIfam" id="TIGR00198">
    <property type="entry name" value="cat_per_HPI"/>
    <property type="match status" value="1"/>
</dbReference>
<dbReference type="GO" id="GO:0005829">
    <property type="term" value="C:cytosol"/>
    <property type="evidence" value="ECO:0007669"/>
    <property type="project" value="UniProtKB-ARBA"/>
</dbReference>
<comment type="cofactor">
    <cofactor evidence="12">
        <name>heme b</name>
        <dbReference type="ChEBI" id="CHEBI:60344"/>
    </cofactor>
    <text evidence="12">Binds 1 heme b (iron(II)-protoporphyrin IX) group per dimer.</text>
</comment>
<dbReference type="PANTHER" id="PTHR30555">
    <property type="entry name" value="HYDROPEROXIDASE I, BIFUNCTIONAL CATALASE-PEROXIDASE"/>
    <property type="match status" value="1"/>
</dbReference>
<evidence type="ECO:0000256" key="3">
    <source>
        <dbReference type="ARBA" id="ARBA00022723"/>
    </source>
</evidence>
<dbReference type="GO" id="GO:0070301">
    <property type="term" value="P:cellular response to hydrogen peroxide"/>
    <property type="evidence" value="ECO:0007669"/>
    <property type="project" value="TreeGrafter"/>
</dbReference>
<evidence type="ECO:0000256" key="4">
    <source>
        <dbReference type="ARBA" id="ARBA00023002"/>
    </source>
</evidence>
<dbReference type="AlphaFoldDB" id="B8KRW3"/>
<evidence type="ECO:0000256" key="12">
    <source>
        <dbReference type="HAMAP-Rule" id="MF_01961"/>
    </source>
</evidence>
<dbReference type="EC" id="1.11.1.21" evidence="10 12"/>
<sequence>MDRIINSPIVWVSANKSQSTQEFYPMKKKILATAIPAVLVSALITPPLSAESPMGHGAAEPKSNQAWWPQSLNLQPLRQNATQSNPMGPDFDYAEEFASLDLDAVKSEINTLLTTSQDWWPADYGNYGPFFIRMAWHSAGTYRIADGRGGAGGGQQRFEPLNSWPDNGNLDKARRLLWPIKQHYGNKISWADLMILAGTVAMENMGFETYGFAGGREDDWEPELVYWGPEAEMLADKRYREGRELQKPLAAVQMGLIYVNPEGPNGNPDPVAAAHDIRETFGRMAMNDEETVALIAGGHTFGKAHGAHKVEDCVGPEPAAEGIAEQGMGWKNSCGKGNAEDTITSGLEGAWTAAPTRWTTMYLSNLYAYEWEKTRSPAGAIQWIPKDGQAANTVPDAHVEGERHTPIMFTTDLSLKFDPAYREISKRFLEDPKQFEQAFAKAWFKLTHRDMGPKARYLGDDVPEGEMMWQDPLPEVDYKLIDKKDVAELKEAILDSDVSIPALVRTAWASAASYRDSDMRGGANGARIRLAPQKDWAVNNPEELASVLETLSEIRDDFNGDQWGKTRVSMADIIVLGGAAAVEAAAKAAGYDVEVPFVPGRTDATQEMTDVDSFAVLEPMADGFRNYYTEDAIRTPADALVDKADLLDLTVPEMTALIGGMRVIGANADGSQLGVLTDEPGTLSNDFFVNLLDMSTAWSPSNEYPYSFVGKDRASGEMRWTATEVDLVFGSNSELRAVAEAYAFEGAESRFIGDFVDAWAKVMTADRFDIEEAESAYMAKR</sequence>
<feature type="active site" description="Proton acceptor" evidence="12">
    <location>
        <position position="137"/>
    </location>
</feature>
<dbReference type="PROSITE" id="PS00436">
    <property type="entry name" value="PEROXIDASE_2"/>
    <property type="match status" value="1"/>
</dbReference>
<dbReference type="GO" id="GO:0042744">
    <property type="term" value="P:hydrogen peroxide catabolic process"/>
    <property type="evidence" value="ECO:0007669"/>
    <property type="project" value="UniProtKB-KW"/>
</dbReference>
<evidence type="ECO:0000256" key="9">
    <source>
        <dbReference type="ARBA" id="ARBA00060838"/>
    </source>
</evidence>
<gene>
    <name evidence="12 15" type="primary">katG</name>
    <name evidence="15" type="ORF">NOR51B_2160</name>
</gene>
<dbReference type="InterPro" id="IPR002016">
    <property type="entry name" value="Haem_peroxidase"/>
</dbReference>
<dbReference type="NCBIfam" id="NF011635">
    <property type="entry name" value="PRK15061.1"/>
    <property type="match status" value="1"/>
</dbReference>
<dbReference type="GO" id="GO:0020037">
    <property type="term" value="F:heme binding"/>
    <property type="evidence" value="ECO:0007669"/>
    <property type="project" value="InterPro"/>
</dbReference>
<dbReference type="InterPro" id="IPR010255">
    <property type="entry name" value="Haem_peroxidase_sf"/>
</dbReference>
<dbReference type="PROSITE" id="PS50873">
    <property type="entry name" value="PEROXIDASE_4"/>
    <property type="match status" value="1"/>
</dbReference>
<dbReference type="PROSITE" id="PS00435">
    <property type="entry name" value="PEROXIDASE_1"/>
    <property type="match status" value="1"/>
</dbReference>
<comment type="catalytic activity">
    <reaction evidence="7 12 13">
        <text>2 H2O2 = O2 + 2 H2O</text>
        <dbReference type="Rhea" id="RHEA:20309"/>
        <dbReference type="ChEBI" id="CHEBI:15377"/>
        <dbReference type="ChEBI" id="CHEBI:15379"/>
        <dbReference type="ChEBI" id="CHEBI:16240"/>
        <dbReference type="EC" id="1.11.1.21"/>
    </reaction>
</comment>
<evidence type="ECO:0000256" key="10">
    <source>
        <dbReference type="ARBA" id="ARBA00067012"/>
    </source>
</evidence>
<evidence type="ECO:0000256" key="8">
    <source>
        <dbReference type="ARBA" id="ARBA00051651"/>
    </source>
</evidence>
<comment type="caution">
    <text evidence="12">Lacks conserved residue(s) required for the propagation of feature annotation.</text>
</comment>
<dbReference type="CDD" id="cd00649">
    <property type="entry name" value="catalase_peroxidase_1"/>
    <property type="match status" value="1"/>
</dbReference>
<keyword evidence="2 12" id="KW-0349">Heme</keyword>
<keyword evidence="3 12" id="KW-0479">Metal-binding</keyword>
<dbReference type="Pfam" id="PF00141">
    <property type="entry name" value="peroxidase"/>
    <property type="match status" value="2"/>
</dbReference>
<dbReference type="STRING" id="565045.NOR51B_2160"/>
<dbReference type="SUPFAM" id="SSF48113">
    <property type="entry name" value="Heme-dependent peroxidases"/>
    <property type="match status" value="2"/>
</dbReference>
<dbReference type="InterPro" id="IPR000763">
    <property type="entry name" value="Catalase_peroxidase"/>
</dbReference>
<evidence type="ECO:0000256" key="13">
    <source>
        <dbReference type="RuleBase" id="RU003451"/>
    </source>
</evidence>
<dbReference type="HOGENOM" id="CLU_025424_2_0_6"/>
<keyword evidence="6 12" id="KW-0376">Hydrogen peroxide</keyword>
<comment type="similarity">
    <text evidence="9 12 13">Belongs to the peroxidase family. Peroxidase/catalase subfamily.</text>
</comment>
<dbReference type="FunFam" id="1.10.420.10:FF:000004">
    <property type="entry name" value="Catalase-peroxidase"/>
    <property type="match status" value="1"/>
</dbReference>
<evidence type="ECO:0000256" key="2">
    <source>
        <dbReference type="ARBA" id="ARBA00022617"/>
    </source>
</evidence>
<dbReference type="PRINTS" id="PR00460">
    <property type="entry name" value="BPEROXIDASE"/>
</dbReference>
<dbReference type="InterPro" id="IPR019794">
    <property type="entry name" value="Peroxidases_AS"/>
</dbReference>
<comment type="subunit">
    <text evidence="12">Homodimer or homotetramer.</text>
</comment>
<reference evidence="16" key="1">
    <citation type="journal article" date="2013" name="BMC Microbiol.">
        <title>Taxonomy and evolution of bacteriochlorophyll a-containing members of the OM60/NOR5 clade of marine gammaproteobacteria: description of Luminiphilus syltensis gen. nov., sp. nov., reclassification of Haliea rubra as Pseudohaliea rubra gen. nov., comb. nov., and emendation of Chromatocurvus halotolerans.</title>
        <authorList>
            <person name="Spring S."/>
            <person name="Riedel T."/>
            <person name="Sproer C."/>
            <person name="Yan S."/>
            <person name="Harder J."/>
            <person name="Fuchs B.M."/>
        </authorList>
    </citation>
    <scope>NUCLEOTIDE SEQUENCE [LARGE SCALE GENOMIC DNA]</scope>
    <source>
        <strain evidence="16">NOR51-B</strain>
    </source>
</reference>
<accession>B8KRW3</accession>
<feature type="site" description="Transition state stabilizer" evidence="12">
    <location>
        <position position="133"/>
    </location>
</feature>
<dbReference type="InterPro" id="IPR019793">
    <property type="entry name" value="Peroxidases_heam-ligand_BS"/>
</dbReference>
<dbReference type="GO" id="GO:0046872">
    <property type="term" value="F:metal ion binding"/>
    <property type="evidence" value="ECO:0007669"/>
    <property type="project" value="UniProtKB-KW"/>
</dbReference>
<dbReference type="eggNOG" id="COG0376">
    <property type="taxonomic scope" value="Bacteria"/>
</dbReference>
<dbReference type="FunFam" id="1.10.520.10:FF:000002">
    <property type="entry name" value="Catalase-peroxidase"/>
    <property type="match status" value="1"/>
</dbReference>
<evidence type="ECO:0000256" key="1">
    <source>
        <dbReference type="ARBA" id="ARBA00022559"/>
    </source>
</evidence>
<evidence type="ECO:0000259" key="14">
    <source>
        <dbReference type="PROSITE" id="PS50873"/>
    </source>
</evidence>
<dbReference type="GO" id="GO:0004096">
    <property type="term" value="F:catalase activity"/>
    <property type="evidence" value="ECO:0007669"/>
    <property type="project" value="UniProtKB-UniRule"/>
</dbReference>
<dbReference type="PRINTS" id="PR00458">
    <property type="entry name" value="PEROXIDASE"/>
</dbReference>